<keyword evidence="2" id="KW-1185">Reference proteome</keyword>
<evidence type="ECO:0000313" key="2">
    <source>
        <dbReference type="Proteomes" id="UP000188637"/>
    </source>
</evidence>
<evidence type="ECO:0000313" key="1">
    <source>
        <dbReference type="EMBL" id="ONI39888.1"/>
    </source>
</evidence>
<accession>A0ACC8XBI3</accession>
<gene>
    <name evidence="1" type="ORF">AN640_00365</name>
</gene>
<name>A0ACC8XBI3_9FIRM</name>
<comment type="caution">
    <text evidence="1">The sequence shown here is derived from an EMBL/GenBank/DDBJ whole genome shotgun (WGS) entry which is preliminary data.</text>
</comment>
<sequence>MIVELEQAIEIINKNIKIKDETEIIDIDEIENRILAKDIYAKINQPPFNRSPLDGYAVNSSDIQTASKNTPVKLKVIGSIYAGDDNNIIGEIATAVRIMTGGSIPSGYDCIIRQEDTDYGDKEVQIYVKHTSYQNYCFKGEDIKEGELLLKKGTLLNFVHVGILASQGISKINVKSKTNILFLTTGDELINIGDKLTSGKIYNTNLYTLKSRLKCLGVNVVAKTFKDDEIELAKYIKENHKFYDAIITTGGVSVGAKDIIHDTQKELFITPIFNKVNLKPGTPAMFWKYSETPILSLSGNPFAAVVTFELMARAMISLIGENVSIMPIWINGTMADKFEKASNKRRFIRAFYHNGIVNIKVNNHSSGAFTDTAYCNCLIDIEAGNKGLNKGDKVKLILF</sequence>
<dbReference type="EMBL" id="LJHD01000251">
    <property type="protein sequence ID" value="ONI39888.1"/>
    <property type="molecule type" value="Genomic_DNA"/>
</dbReference>
<reference evidence="1" key="1">
    <citation type="submission" date="2016-08" db="EMBL/GenBank/DDBJ databases">
        <authorList>
            <person name="Ngugi D.K."/>
            <person name="Miyake S."/>
            <person name="Stingl U."/>
        </authorList>
    </citation>
    <scope>NUCLEOTIDE SEQUENCE</scope>
    <source>
        <strain evidence="1">SCG-D08WGA-EpuloA1</strain>
    </source>
</reference>
<organism evidence="1 2">
    <name type="scientific">Candidatus Epulonipiscium fishelsonii</name>
    <dbReference type="NCBI Taxonomy" id="77094"/>
    <lineage>
        <taxon>Bacteria</taxon>
        <taxon>Bacillati</taxon>
        <taxon>Bacillota</taxon>
        <taxon>Clostridia</taxon>
        <taxon>Lachnospirales</taxon>
        <taxon>Lachnospiraceae</taxon>
        <taxon>Candidatus Epulonipiscium</taxon>
    </lineage>
</organism>
<dbReference type="Proteomes" id="UP000188637">
    <property type="component" value="Unassembled WGS sequence"/>
</dbReference>
<proteinExistence type="predicted"/>
<protein>
    <submittedName>
        <fullName evidence="1">Uncharacterized protein</fullName>
    </submittedName>
</protein>